<sequence>MQCRLDPSIDPSIEHRSIRPRPAAGTYARAQRVALVSAFGSSTSVWTKLARHPRDCQEYLQFCKSEKAIRVFVRAEGEAATARSGCPISDDRGLFLIPLRYFLPSPRVIFDAFFYSTRICEYILVCVNVYALRLPACTLRIRRFALFPIRLLYRVFFGEFVSDKRDAINCYTRSLYTARTIP</sequence>
<organism evidence="1 2">
    <name type="scientific">Parthenolecanium corni</name>
    <dbReference type="NCBI Taxonomy" id="536013"/>
    <lineage>
        <taxon>Eukaryota</taxon>
        <taxon>Metazoa</taxon>
        <taxon>Ecdysozoa</taxon>
        <taxon>Arthropoda</taxon>
        <taxon>Hexapoda</taxon>
        <taxon>Insecta</taxon>
        <taxon>Pterygota</taxon>
        <taxon>Neoptera</taxon>
        <taxon>Paraneoptera</taxon>
        <taxon>Hemiptera</taxon>
        <taxon>Sternorrhyncha</taxon>
        <taxon>Coccoidea</taxon>
        <taxon>Coccidae</taxon>
        <taxon>Parthenolecanium</taxon>
    </lineage>
</organism>
<comment type="caution">
    <text evidence="1">The sequence shown here is derived from an EMBL/GenBank/DDBJ whole genome shotgun (WGS) entry which is preliminary data.</text>
</comment>
<evidence type="ECO:0000313" key="2">
    <source>
        <dbReference type="Proteomes" id="UP001367676"/>
    </source>
</evidence>
<dbReference type="Proteomes" id="UP001367676">
    <property type="component" value="Unassembled WGS sequence"/>
</dbReference>
<name>A0AAN9Y503_9HEMI</name>
<proteinExistence type="predicted"/>
<gene>
    <name evidence="1" type="ORF">V9T40_007502</name>
</gene>
<accession>A0AAN9Y503</accession>
<protein>
    <submittedName>
        <fullName evidence="1">Uncharacterized protein</fullName>
    </submittedName>
</protein>
<keyword evidence="2" id="KW-1185">Reference proteome</keyword>
<evidence type="ECO:0000313" key="1">
    <source>
        <dbReference type="EMBL" id="KAK7592750.1"/>
    </source>
</evidence>
<dbReference type="EMBL" id="JBBCAQ010000020">
    <property type="protein sequence ID" value="KAK7592750.1"/>
    <property type="molecule type" value="Genomic_DNA"/>
</dbReference>
<dbReference type="AlphaFoldDB" id="A0AAN9Y503"/>
<reference evidence="1 2" key="1">
    <citation type="submission" date="2024-03" db="EMBL/GenBank/DDBJ databases">
        <title>Adaptation during the transition from Ophiocordyceps entomopathogen to insect associate is accompanied by gene loss and intensified selection.</title>
        <authorList>
            <person name="Ward C.M."/>
            <person name="Onetto C.A."/>
            <person name="Borneman A.R."/>
        </authorList>
    </citation>
    <scope>NUCLEOTIDE SEQUENCE [LARGE SCALE GENOMIC DNA]</scope>
    <source>
        <strain evidence="1">AWRI1</strain>
        <tissue evidence="1">Single Adult Female</tissue>
    </source>
</reference>